<evidence type="ECO:0000313" key="1">
    <source>
        <dbReference type="EMBL" id="RZT86130.1"/>
    </source>
</evidence>
<dbReference type="OrthoDB" id="952780at2"/>
<name>A0A4V2FQW5_PSEST</name>
<protein>
    <submittedName>
        <fullName evidence="1">Uncharacterized protein DUF2267</fullName>
    </submittedName>
</protein>
<evidence type="ECO:0000313" key="2">
    <source>
        <dbReference type="Proteomes" id="UP000291591"/>
    </source>
</evidence>
<dbReference type="EMBL" id="SHKL01000001">
    <property type="protein sequence ID" value="RZT86130.1"/>
    <property type="molecule type" value="Genomic_DNA"/>
</dbReference>
<organism evidence="1 2">
    <name type="scientific">Pseudonocardia sediminis</name>
    <dbReference type="NCBI Taxonomy" id="1397368"/>
    <lineage>
        <taxon>Bacteria</taxon>
        <taxon>Bacillati</taxon>
        <taxon>Actinomycetota</taxon>
        <taxon>Actinomycetes</taxon>
        <taxon>Pseudonocardiales</taxon>
        <taxon>Pseudonocardiaceae</taxon>
        <taxon>Pseudonocardia</taxon>
    </lineage>
</organism>
<dbReference type="AlphaFoldDB" id="A0A4V2FQW5"/>
<proteinExistence type="predicted"/>
<dbReference type="InterPro" id="IPR038282">
    <property type="entry name" value="DUF2267_sf"/>
</dbReference>
<dbReference type="Gene3D" id="1.10.490.110">
    <property type="entry name" value="Uncharacterized conserved protein DUF2267"/>
    <property type="match status" value="1"/>
</dbReference>
<gene>
    <name evidence="1" type="ORF">EV383_3019</name>
</gene>
<dbReference type="Pfam" id="PF10025">
    <property type="entry name" value="DUF2267"/>
    <property type="match status" value="1"/>
</dbReference>
<reference evidence="1 2" key="1">
    <citation type="submission" date="2019-02" db="EMBL/GenBank/DDBJ databases">
        <title>Sequencing the genomes of 1000 actinobacteria strains.</title>
        <authorList>
            <person name="Klenk H.-P."/>
        </authorList>
    </citation>
    <scope>NUCLEOTIDE SEQUENCE [LARGE SCALE GENOMIC DNA]</scope>
    <source>
        <strain evidence="1 2">DSM 45779</strain>
    </source>
</reference>
<dbReference type="RefSeq" id="WP_130290481.1">
    <property type="nucleotide sequence ID" value="NZ_SHKL01000001.1"/>
</dbReference>
<dbReference type="InterPro" id="IPR018727">
    <property type="entry name" value="DUF2267"/>
</dbReference>
<keyword evidence="2" id="KW-1185">Reference proteome</keyword>
<comment type="caution">
    <text evidence="1">The sequence shown here is derived from an EMBL/GenBank/DDBJ whole genome shotgun (WGS) entry which is preliminary data.</text>
</comment>
<accession>A0A4V2FQW5</accession>
<dbReference type="Proteomes" id="UP000291591">
    <property type="component" value="Unassembled WGS sequence"/>
</dbReference>
<sequence length="82" mass="8805">MHLTDEVFLTRVQHRLGMHDTTRADEASIAVLETLIDSLTPDEARALSGALPPRLGRRLGVVDTPVVAARSRGGQHAVGPLD</sequence>